<proteinExistence type="predicted"/>
<comment type="caution">
    <text evidence="2">The sequence shown here is derived from an EMBL/GenBank/DDBJ whole genome shotgun (WGS) entry which is preliminary data.</text>
</comment>
<sequence>MEKDVLSSSKEASEEDTGTSLYHQRLAHRKQRRPNDEMKFLLHRLVVVGGLPPGLADRRTVGDHYERFIYNQQRSRAGEDVTGLLMLYPQHALHVIECSTEVLLSVIQDLTHMQKNPDSAVMLTPRVLLVSHDISSRLFQRWSFALLKDGRLTVNSDEQSCETLVIQTLHQVLRLASHLLTAGENVKECKEIPEEVLQESQLIPPEAAVSRLVQMEALLSPVQYLNTYHSPLHQLLDSANYGVAFGFRAAGMKPHETEMVERMQACREISAEFEISMHSNISHEQIYEDT</sequence>
<dbReference type="PANTHER" id="PTHR34035">
    <property type="entry name" value="TESTIS-EXPRESSED PROTEIN 47"/>
    <property type="match status" value="1"/>
</dbReference>
<dbReference type="AlphaFoldDB" id="A0A5A9PXD3"/>
<feature type="compositionally biased region" description="Polar residues" evidence="1">
    <location>
        <begin position="1"/>
        <end position="10"/>
    </location>
</feature>
<name>A0A5A9PXD3_9TELE</name>
<accession>A0A5A9PXD3</accession>
<dbReference type="Pfam" id="PF24787">
    <property type="entry name" value="TEX47"/>
    <property type="match status" value="1"/>
</dbReference>
<protein>
    <recommendedName>
        <fullName evidence="4">Testis-expressed protein 47</fullName>
    </recommendedName>
</protein>
<keyword evidence="3" id="KW-1185">Reference proteome</keyword>
<dbReference type="EMBL" id="SOYY01000001">
    <property type="protein sequence ID" value="KAA0724847.1"/>
    <property type="molecule type" value="Genomic_DNA"/>
</dbReference>
<feature type="region of interest" description="Disordered" evidence="1">
    <location>
        <begin position="1"/>
        <end position="30"/>
    </location>
</feature>
<dbReference type="Proteomes" id="UP000324632">
    <property type="component" value="Chromosome 1"/>
</dbReference>
<evidence type="ECO:0000313" key="2">
    <source>
        <dbReference type="EMBL" id="KAA0724847.1"/>
    </source>
</evidence>
<evidence type="ECO:0008006" key="4">
    <source>
        <dbReference type="Google" id="ProtNLM"/>
    </source>
</evidence>
<gene>
    <name evidence="2" type="ORF">E1301_Tti021393</name>
</gene>
<organism evidence="2 3">
    <name type="scientific">Triplophysa tibetana</name>
    <dbReference type="NCBI Taxonomy" id="1572043"/>
    <lineage>
        <taxon>Eukaryota</taxon>
        <taxon>Metazoa</taxon>
        <taxon>Chordata</taxon>
        <taxon>Craniata</taxon>
        <taxon>Vertebrata</taxon>
        <taxon>Euteleostomi</taxon>
        <taxon>Actinopterygii</taxon>
        <taxon>Neopterygii</taxon>
        <taxon>Teleostei</taxon>
        <taxon>Ostariophysi</taxon>
        <taxon>Cypriniformes</taxon>
        <taxon>Nemacheilidae</taxon>
        <taxon>Triplophysa</taxon>
    </lineage>
</organism>
<evidence type="ECO:0000256" key="1">
    <source>
        <dbReference type="SAM" id="MobiDB-lite"/>
    </source>
</evidence>
<dbReference type="PANTHER" id="PTHR34035:SF1">
    <property type="entry name" value="TESTIS-EXPRESSED PROTEIN 47"/>
    <property type="match status" value="1"/>
</dbReference>
<reference evidence="2 3" key="1">
    <citation type="journal article" date="2019" name="Mol. Ecol. Resour.">
        <title>Chromosome-level genome assembly of Triplophysa tibetana, a fish adapted to the harsh high-altitude environment of the Tibetan Plateau.</title>
        <authorList>
            <person name="Yang X."/>
            <person name="Liu H."/>
            <person name="Ma Z."/>
            <person name="Zou Y."/>
            <person name="Zou M."/>
            <person name="Mao Y."/>
            <person name="Li X."/>
            <person name="Wang H."/>
            <person name="Chen T."/>
            <person name="Wang W."/>
            <person name="Yang R."/>
        </authorList>
    </citation>
    <scope>NUCLEOTIDE SEQUENCE [LARGE SCALE GENOMIC DNA]</scope>
    <source>
        <strain evidence="2">TTIB1903HZAU</strain>
        <tissue evidence="2">Muscle</tissue>
    </source>
</reference>
<dbReference type="InterPro" id="IPR055308">
    <property type="entry name" value="TEX47-like"/>
</dbReference>
<evidence type="ECO:0000313" key="3">
    <source>
        <dbReference type="Proteomes" id="UP000324632"/>
    </source>
</evidence>